<evidence type="ECO:0000313" key="2">
    <source>
        <dbReference type="Proteomes" id="UP001497535"/>
    </source>
</evidence>
<name>A0ACB0YMS7_MELEN</name>
<sequence>MVTQVENGVVGSGPNRTEDQGFFGSVLRFSFGYPMNFQEPTTLLENNLKINYFSLYKIFILILFSSFN</sequence>
<keyword evidence="2" id="KW-1185">Reference proteome</keyword>
<accession>A0ACB0YMS7</accession>
<dbReference type="Proteomes" id="UP001497535">
    <property type="component" value="Unassembled WGS sequence"/>
</dbReference>
<evidence type="ECO:0000313" key="1">
    <source>
        <dbReference type="EMBL" id="CAK5053842.1"/>
    </source>
</evidence>
<dbReference type="EMBL" id="CAVMJV010000015">
    <property type="protein sequence ID" value="CAK5053842.1"/>
    <property type="molecule type" value="Genomic_DNA"/>
</dbReference>
<organism evidence="1 2">
    <name type="scientific">Meloidogyne enterolobii</name>
    <name type="common">Root-knot nematode worm</name>
    <name type="synonym">Meloidogyne mayaguensis</name>
    <dbReference type="NCBI Taxonomy" id="390850"/>
    <lineage>
        <taxon>Eukaryota</taxon>
        <taxon>Metazoa</taxon>
        <taxon>Ecdysozoa</taxon>
        <taxon>Nematoda</taxon>
        <taxon>Chromadorea</taxon>
        <taxon>Rhabditida</taxon>
        <taxon>Tylenchina</taxon>
        <taxon>Tylenchomorpha</taxon>
        <taxon>Tylenchoidea</taxon>
        <taxon>Meloidogynidae</taxon>
        <taxon>Meloidogyninae</taxon>
        <taxon>Meloidogyne</taxon>
    </lineage>
</organism>
<proteinExistence type="predicted"/>
<gene>
    <name evidence="1" type="ORF">MENTE1834_LOCUS14237</name>
</gene>
<reference evidence="1" key="1">
    <citation type="submission" date="2023-11" db="EMBL/GenBank/DDBJ databases">
        <authorList>
            <person name="Poullet M."/>
        </authorList>
    </citation>
    <scope>NUCLEOTIDE SEQUENCE</scope>
    <source>
        <strain evidence="1">E1834</strain>
    </source>
</reference>
<comment type="caution">
    <text evidence="1">The sequence shown here is derived from an EMBL/GenBank/DDBJ whole genome shotgun (WGS) entry which is preliminary data.</text>
</comment>
<protein>
    <submittedName>
        <fullName evidence="1">Uncharacterized protein</fullName>
    </submittedName>
</protein>